<proteinExistence type="predicted"/>
<accession>A0A8H7Y914</accession>
<dbReference type="Gene3D" id="1.10.510.10">
    <property type="entry name" value="Transferase(Phosphotransferase) domain 1"/>
    <property type="match status" value="1"/>
</dbReference>
<dbReference type="GO" id="GO:0004672">
    <property type="term" value="F:protein kinase activity"/>
    <property type="evidence" value="ECO:0007669"/>
    <property type="project" value="InterPro"/>
</dbReference>
<gene>
    <name evidence="3" type="ORF">JR316_001304</name>
</gene>
<feature type="region of interest" description="Disordered" evidence="1">
    <location>
        <begin position="373"/>
        <end position="405"/>
    </location>
</feature>
<feature type="compositionally biased region" description="Basic and acidic residues" evidence="1">
    <location>
        <begin position="373"/>
        <end position="385"/>
    </location>
</feature>
<dbReference type="PROSITE" id="PS50011">
    <property type="entry name" value="PROTEIN_KINASE_DOM"/>
    <property type="match status" value="1"/>
</dbReference>
<reference evidence="3" key="1">
    <citation type="submission" date="2021-02" db="EMBL/GenBank/DDBJ databases">
        <title>Psilocybe cubensis genome.</title>
        <authorList>
            <person name="Mckernan K.J."/>
            <person name="Crawford S."/>
            <person name="Trippe A."/>
            <person name="Kane L.T."/>
            <person name="Mclaughlin S."/>
        </authorList>
    </citation>
    <scope>NUCLEOTIDE SEQUENCE [LARGE SCALE GENOMIC DNA]</scope>
    <source>
        <strain evidence="3">MGC-MH-2018</strain>
    </source>
</reference>
<dbReference type="GO" id="GO:0005524">
    <property type="term" value="F:ATP binding"/>
    <property type="evidence" value="ECO:0007669"/>
    <property type="project" value="InterPro"/>
</dbReference>
<dbReference type="SUPFAM" id="SSF56112">
    <property type="entry name" value="Protein kinase-like (PK-like)"/>
    <property type="match status" value="1"/>
</dbReference>
<dbReference type="OrthoDB" id="2521594at2759"/>
<dbReference type="InterPro" id="IPR011009">
    <property type="entry name" value="Kinase-like_dom_sf"/>
</dbReference>
<evidence type="ECO:0000256" key="1">
    <source>
        <dbReference type="SAM" id="MobiDB-lite"/>
    </source>
</evidence>
<sequence length="654" mass="74488">MPLGKKDTFWNVIDNILDVNYNPGITQRTGDHSVGSITSPLKFYDRHIGPNHTLQNVAHLPSLPQLLAKTCDTALTRLRQKDRKLQADPYHFQPIPRAKFGDAESVRWYYSENISDIGHSMVSKLCFHQHVKDWPSVFELVKEPWDTFYMSEGFLKVAEDWMTGTIYLDDALKGKLSQSDQATLHSLLKKFPKLAIWHVYPMLDIFMTTLSKTTGTFSLRWEIPRTTGYRLTTQTFPSPDGGSVSHKLGIRNFARKGSTGGHPLERRRTVKGGKSVTRPLAADRARYRPEFRHYIQHAWAQSVMHDTTFIILHCGRYERIGIRHRASQTLYLSGVIDTVNIKDPRYRKMHIGLHFAILEDALERVEAGKVQDKKTELKSKKRASEVENAESLPQPKRQRIMDPSSVPNDSYGNIGEHLFNRKLALVSLDYEAMSSSVPSSFIRIGESCKRNDSSEETDWTRDLSNKRQFTTDEYFTLKLLAPLGDGAVGVAHPAVAEVTLLSGEVVRQNLVFKMSFTEQGQKKLRDEFNIYCRMSRSNVKGVPDVHGLFHDAESDTLGLLMSDAGKSLRQRDLERTGVYGEKVQGTLEEKEAFAEVIRGLDKAWIAHQDIRAENLTIDLHGNAFIIDFDCAEYNSIYVTLAHQLRQLDNVFKEM</sequence>
<dbReference type="Gene3D" id="3.30.200.20">
    <property type="entry name" value="Phosphorylase Kinase, domain 1"/>
    <property type="match status" value="1"/>
</dbReference>
<protein>
    <recommendedName>
        <fullName evidence="2">Protein kinase domain-containing protein</fullName>
    </recommendedName>
</protein>
<dbReference type="EMBL" id="JAFIQS010000001">
    <property type="protein sequence ID" value="KAG5174642.1"/>
    <property type="molecule type" value="Genomic_DNA"/>
</dbReference>
<evidence type="ECO:0000313" key="3">
    <source>
        <dbReference type="EMBL" id="KAG5174642.1"/>
    </source>
</evidence>
<comment type="caution">
    <text evidence="3">The sequence shown here is derived from an EMBL/GenBank/DDBJ whole genome shotgun (WGS) entry which is preliminary data.</text>
</comment>
<feature type="domain" description="Protein kinase" evidence="2">
    <location>
        <begin position="477"/>
        <end position="654"/>
    </location>
</feature>
<dbReference type="InterPro" id="IPR000719">
    <property type="entry name" value="Prot_kinase_dom"/>
</dbReference>
<name>A0A8H7Y914_PSICU</name>
<dbReference type="AlphaFoldDB" id="A0A8H7Y914"/>
<organism evidence="3">
    <name type="scientific">Psilocybe cubensis</name>
    <name type="common">Psychedelic mushroom</name>
    <name type="synonym">Stropharia cubensis</name>
    <dbReference type="NCBI Taxonomy" id="181762"/>
    <lineage>
        <taxon>Eukaryota</taxon>
        <taxon>Fungi</taxon>
        <taxon>Dikarya</taxon>
        <taxon>Basidiomycota</taxon>
        <taxon>Agaricomycotina</taxon>
        <taxon>Agaricomycetes</taxon>
        <taxon>Agaricomycetidae</taxon>
        <taxon>Agaricales</taxon>
        <taxon>Agaricineae</taxon>
        <taxon>Strophariaceae</taxon>
        <taxon>Psilocybe</taxon>
    </lineage>
</organism>
<evidence type="ECO:0000259" key="2">
    <source>
        <dbReference type="PROSITE" id="PS50011"/>
    </source>
</evidence>